<dbReference type="EMBL" id="JACEGA010000001">
    <property type="protein sequence ID" value="MBB2183862.1"/>
    <property type="molecule type" value="Genomic_DNA"/>
</dbReference>
<name>A0A839K3V2_9FIRM</name>
<evidence type="ECO:0000256" key="4">
    <source>
        <dbReference type="ARBA" id="ARBA00022692"/>
    </source>
</evidence>
<accession>A0A839K3V2</accession>
<dbReference type="SUPFAM" id="SSF161098">
    <property type="entry name" value="MetI-like"/>
    <property type="match status" value="1"/>
</dbReference>
<feature type="transmembrane region" description="Helical" evidence="7">
    <location>
        <begin position="16"/>
        <end position="42"/>
    </location>
</feature>
<feature type="transmembrane region" description="Helical" evidence="7">
    <location>
        <begin position="82"/>
        <end position="102"/>
    </location>
</feature>
<evidence type="ECO:0000256" key="7">
    <source>
        <dbReference type="RuleBase" id="RU363032"/>
    </source>
</evidence>
<evidence type="ECO:0000313" key="10">
    <source>
        <dbReference type="Proteomes" id="UP000574276"/>
    </source>
</evidence>
<protein>
    <submittedName>
        <fullName evidence="9">Sugar ABC transporter permease</fullName>
    </submittedName>
</protein>
<dbReference type="GO" id="GO:0055085">
    <property type="term" value="P:transmembrane transport"/>
    <property type="evidence" value="ECO:0007669"/>
    <property type="project" value="InterPro"/>
</dbReference>
<comment type="similarity">
    <text evidence="7">Belongs to the binding-protein-dependent transport system permease family.</text>
</comment>
<evidence type="ECO:0000256" key="1">
    <source>
        <dbReference type="ARBA" id="ARBA00004651"/>
    </source>
</evidence>
<feature type="domain" description="ABC transmembrane type-1" evidence="8">
    <location>
        <begin position="78"/>
        <end position="293"/>
    </location>
</feature>
<feature type="transmembrane region" description="Helical" evidence="7">
    <location>
        <begin position="272"/>
        <end position="292"/>
    </location>
</feature>
<proteinExistence type="inferred from homology"/>
<feature type="transmembrane region" description="Helical" evidence="7">
    <location>
        <begin position="170"/>
        <end position="190"/>
    </location>
</feature>
<dbReference type="InterPro" id="IPR050809">
    <property type="entry name" value="UgpAE/MalFG_permease"/>
</dbReference>
<comment type="caution">
    <text evidence="9">The sequence shown here is derived from an EMBL/GenBank/DDBJ whole genome shotgun (WGS) entry which is preliminary data.</text>
</comment>
<keyword evidence="4 7" id="KW-0812">Transmembrane</keyword>
<gene>
    <name evidence="9" type="ORF">H0486_13365</name>
</gene>
<dbReference type="GO" id="GO:0005886">
    <property type="term" value="C:plasma membrane"/>
    <property type="evidence" value="ECO:0007669"/>
    <property type="project" value="UniProtKB-SubCell"/>
</dbReference>
<comment type="subcellular location">
    <subcellularLocation>
        <location evidence="1 7">Cell membrane</location>
        <topology evidence="1 7">Multi-pass membrane protein</topology>
    </subcellularLocation>
</comment>
<evidence type="ECO:0000256" key="2">
    <source>
        <dbReference type="ARBA" id="ARBA00022448"/>
    </source>
</evidence>
<organism evidence="9 10">
    <name type="scientific">Variimorphobacter saccharofermentans</name>
    <dbReference type="NCBI Taxonomy" id="2755051"/>
    <lineage>
        <taxon>Bacteria</taxon>
        <taxon>Bacillati</taxon>
        <taxon>Bacillota</taxon>
        <taxon>Clostridia</taxon>
        <taxon>Lachnospirales</taxon>
        <taxon>Lachnospiraceae</taxon>
        <taxon>Variimorphobacter</taxon>
    </lineage>
</organism>
<keyword evidence="10" id="KW-1185">Reference proteome</keyword>
<dbReference type="InterPro" id="IPR000515">
    <property type="entry name" value="MetI-like"/>
</dbReference>
<keyword evidence="5 7" id="KW-1133">Transmembrane helix</keyword>
<dbReference type="PANTHER" id="PTHR43227:SF11">
    <property type="entry name" value="BLL4140 PROTEIN"/>
    <property type="match status" value="1"/>
</dbReference>
<keyword evidence="3" id="KW-1003">Cell membrane</keyword>
<dbReference type="CDD" id="cd06261">
    <property type="entry name" value="TM_PBP2"/>
    <property type="match status" value="1"/>
</dbReference>
<dbReference type="Gene3D" id="1.10.3720.10">
    <property type="entry name" value="MetI-like"/>
    <property type="match status" value="1"/>
</dbReference>
<sequence>MNFFKNRKKARAFKEFIYILPFLILVAIFSYYPLYGWVYAFFDYKPPFPLSMDRFVGFKWFISMFENQVKVKQLLEVLRNTFAISGLSLMFSWFPMIFAVFLNEIKCKKFKRFVQTVTTLPNFISWVLVYSIAYSVLNSTGVVNSILMSLGLIDTPQLFLQSSEHVWFKMWLWLTWKNAGWAAIMYIAAISGIDEEMNEAAKVDGASRMQIIWHITIPSLLPTYFVLVMINLASFLSNGMEQFFVFQNAFNKNTIQVLDLYVYNLAMGGGGYSLSTAISIFKSVVSVLLLCCTNGISKKIRGEGFI</sequence>
<evidence type="ECO:0000256" key="6">
    <source>
        <dbReference type="ARBA" id="ARBA00023136"/>
    </source>
</evidence>
<dbReference type="RefSeq" id="WP_228353480.1">
    <property type="nucleotide sequence ID" value="NZ_JACEGA010000001.1"/>
</dbReference>
<feature type="transmembrane region" description="Helical" evidence="7">
    <location>
        <begin position="211"/>
        <end position="236"/>
    </location>
</feature>
<dbReference type="Pfam" id="PF00528">
    <property type="entry name" value="BPD_transp_1"/>
    <property type="match status" value="1"/>
</dbReference>
<evidence type="ECO:0000256" key="3">
    <source>
        <dbReference type="ARBA" id="ARBA00022475"/>
    </source>
</evidence>
<keyword evidence="2 7" id="KW-0813">Transport</keyword>
<dbReference type="AlphaFoldDB" id="A0A839K3V2"/>
<feature type="transmembrane region" description="Helical" evidence="7">
    <location>
        <begin position="123"/>
        <end position="150"/>
    </location>
</feature>
<evidence type="ECO:0000259" key="8">
    <source>
        <dbReference type="PROSITE" id="PS50928"/>
    </source>
</evidence>
<reference evidence="9 10" key="1">
    <citation type="submission" date="2020-07" db="EMBL/GenBank/DDBJ databases">
        <title>Characterization and genome sequencing of isolate MD1, a novel member within the family Lachnospiraceae.</title>
        <authorList>
            <person name="Rettenmaier R."/>
            <person name="Di Bello L."/>
            <person name="Zinser C."/>
            <person name="Scheitz K."/>
            <person name="Liebl W."/>
            <person name="Zverlov V."/>
        </authorList>
    </citation>
    <scope>NUCLEOTIDE SEQUENCE [LARGE SCALE GENOMIC DNA]</scope>
    <source>
        <strain evidence="9 10">MD1</strain>
    </source>
</reference>
<dbReference type="PROSITE" id="PS50928">
    <property type="entry name" value="ABC_TM1"/>
    <property type="match status" value="1"/>
</dbReference>
<evidence type="ECO:0000313" key="9">
    <source>
        <dbReference type="EMBL" id="MBB2183862.1"/>
    </source>
</evidence>
<keyword evidence="6 7" id="KW-0472">Membrane</keyword>
<dbReference type="PANTHER" id="PTHR43227">
    <property type="entry name" value="BLL4140 PROTEIN"/>
    <property type="match status" value="1"/>
</dbReference>
<dbReference type="Proteomes" id="UP000574276">
    <property type="component" value="Unassembled WGS sequence"/>
</dbReference>
<evidence type="ECO:0000256" key="5">
    <source>
        <dbReference type="ARBA" id="ARBA00022989"/>
    </source>
</evidence>
<dbReference type="InterPro" id="IPR035906">
    <property type="entry name" value="MetI-like_sf"/>
</dbReference>